<evidence type="ECO:0000256" key="1">
    <source>
        <dbReference type="SAM" id="MobiDB-lite"/>
    </source>
</evidence>
<feature type="region of interest" description="Disordered" evidence="1">
    <location>
        <begin position="1"/>
        <end position="66"/>
    </location>
</feature>
<reference evidence="2 3" key="1">
    <citation type="submission" date="2019-03" db="EMBL/GenBank/DDBJ databases">
        <title>Lake Tanganyika Metagenome-Assembled Genomes (MAGs).</title>
        <authorList>
            <person name="Tran P."/>
        </authorList>
    </citation>
    <scope>NUCLEOTIDE SEQUENCE [LARGE SCALE GENOMIC DNA]</scope>
    <source>
        <strain evidence="2">K_DeepCast_65m_m2_236</strain>
    </source>
</reference>
<feature type="compositionally biased region" description="Basic and acidic residues" evidence="1">
    <location>
        <begin position="41"/>
        <end position="61"/>
    </location>
</feature>
<feature type="compositionally biased region" description="Basic and acidic residues" evidence="1">
    <location>
        <begin position="13"/>
        <end position="26"/>
    </location>
</feature>
<proteinExistence type="predicted"/>
<protein>
    <recommendedName>
        <fullName evidence="4">Terminase small subunit</fullName>
    </recommendedName>
</protein>
<dbReference type="EMBL" id="VGJX01000069">
    <property type="protein sequence ID" value="MBM3273883.1"/>
    <property type="molecule type" value="Genomic_DNA"/>
</dbReference>
<feature type="region of interest" description="Disordered" evidence="1">
    <location>
        <begin position="211"/>
        <end position="237"/>
    </location>
</feature>
<organism evidence="2 3">
    <name type="scientific">Candidatus Tanganyikabacteria bacterium</name>
    <dbReference type="NCBI Taxonomy" id="2961651"/>
    <lineage>
        <taxon>Bacteria</taxon>
        <taxon>Bacillati</taxon>
        <taxon>Candidatus Sericytochromatia</taxon>
        <taxon>Candidatus Tanganyikabacteria</taxon>
    </lineage>
</organism>
<evidence type="ECO:0000313" key="3">
    <source>
        <dbReference type="Proteomes" id="UP000703893"/>
    </source>
</evidence>
<dbReference type="Proteomes" id="UP000703893">
    <property type="component" value="Unassembled WGS sequence"/>
</dbReference>
<evidence type="ECO:0008006" key="4">
    <source>
        <dbReference type="Google" id="ProtNLM"/>
    </source>
</evidence>
<dbReference type="AlphaFoldDB" id="A0A937X246"/>
<comment type="caution">
    <text evidence="2">The sequence shown here is derived from an EMBL/GenBank/DDBJ whole genome shotgun (WGS) entry which is preliminary data.</text>
</comment>
<evidence type="ECO:0000313" key="2">
    <source>
        <dbReference type="EMBL" id="MBM3273883.1"/>
    </source>
</evidence>
<sequence length="237" mass="26587">MSDFEDEPPDPLADPRPKTIRFESRKQRMRRVRRQAGVKANETRRLKKIEERPPEEVEPSKGGRPGRINWTEVYTGYLAGVSLRRLAAQQKCSHAVIARKAKENGWDQERRKVQAEARKKLHDRVEDLVIEESERIARTHFRLYRDVIERIETITKSIVDPKSARELAVALDICVKGQRLSAGLPLNNAVYQKGETDHQSIAEDLDAALAQADGPGGEAQAAPDEAGREDPPVAAGS</sequence>
<feature type="compositionally biased region" description="Basic residues" evidence="1">
    <location>
        <begin position="27"/>
        <end position="36"/>
    </location>
</feature>
<name>A0A937X246_9BACT</name>
<accession>A0A937X246</accession>
<gene>
    <name evidence="2" type="ORF">FJZ00_01930</name>
</gene>